<name>A0A381SXP9_9ZZZZ</name>
<proteinExistence type="predicted"/>
<accession>A0A381SXP9</accession>
<feature type="region of interest" description="Disordered" evidence="1">
    <location>
        <begin position="67"/>
        <end position="86"/>
    </location>
</feature>
<dbReference type="Pfam" id="PF07661">
    <property type="entry name" value="MORN_2"/>
    <property type="match status" value="6"/>
</dbReference>
<sequence length="819" mass="96627">MSKNMFVKLRKHLVFAIMLLSLGMAQNDGLVITKYLNGSKETDGNYTKGVREGRWTYWYEGEVFLDDGDDQEPNTGDEGEGNGVWDSTETVTVDLDGDTFYDPPQIKMNGTYIAGNRDGTWTSWYSNGNRKEELNYTLGKLNGSQIHWYENGNKKDGGSYTMGKQEGLWIWYYETGINKEQTYFLDGQQNGLWIEWHSDGSKKKERKFINGERDSIWTSWYPNGNKKLQSAYARGKLNGPFTSWYENGIIKEKTGEYINNKLHGKWTYWADDGRKIEETTYDRGLQHGPHVKWNTENIKVIETEYAQDKPHGKWTFWYDNGITQRHEEYNQGTKDGHWAWWRRDGLEDKEGHYKNDARHGVWTQWNQFDGDKHNKKLEETYVNNEINGNIIEWYDNGKKSREGIFRRNETEGVWTYWEPDGRRWLKFDFGSGLERVGIADIEERDGIFYKVGQHAPYSGVVEENGGVRGLLLLGRFLSGKRDGQWVQWHRNGQMEIDGQYYRGKKHGEWTFWYDSGYRKEQGTFDFGKVDGLYKYWYENGHLHREEHHQKGVPHGKWTYWYENDRNLEFTNGNWSYRGGTYKADDDDELWNWWWYLNDNKEKEGYYINGSKGGAWTYWFDTGIKFSEGAWDQGEMNGLWLWYNPDGSVVEEKTYHAGKLNGRSTKWLTTETKDWEHFYKNGMLDGPTTIWENSYRARMTTYKADVPEGPWVIWYANSDQIKEQGFHQKGMRDGLTTHYYENGEKMKEGYLTLGKPDGVWTYWNTQGKEDFNFDYGRDLEHVGWSRLKTVEDLYFKIDDDLPFTGVIADENEDEGYLFLG</sequence>
<reference evidence="2" key="1">
    <citation type="submission" date="2018-05" db="EMBL/GenBank/DDBJ databases">
        <authorList>
            <person name="Lanie J.A."/>
            <person name="Ng W.-L."/>
            <person name="Kazmierczak K.M."/>
            <person name="Andrzejewski T.M."/>
            <person name="Davidsen T.M."/>
            <person name="Wayne K.J."/>
            <person name="Tettelin H."/>
            <person name="Glass J.I."/>
            <person name="Rusch D."/>
            <person name="Podicherti R."/>
            <person name="Tsui H.-C.T."/>
            <person name="Winkler M.E."/>
        </authorList>
    </citation>
    <scope>NUCLEOTIDE SEQUENCE</scope>
</reference>
<protein>
    <recommendedName>
        <fullName evidence="3">Toxin-antitoxin system YwqK family antitoxin</fullName>
    </recommendedName>
</protein>
<dbReference type="EMBL" id="UINC01003534">
    <property type="protein sequence ID" value="SVA07177.1"/>
    <property type="molecule type" value="Genomic_DNA"/>
</dbReference>
<evidence type="ECO:0000313" key="2">
    <source>
        <dbReference type="EMBL" id="SVA07177.1"/>
    </source>
</evidence>
<gene>
    <name evidence="2" type="ORF">METZ01_LOCUS60031</name>
</gene>
<dbReference type="PANTHER" id="PTHR33706:SF1">
    <property type="entry name" value="TPR REPEAT PROTEIN"/>
    <property type="match status" value="1"/>
</dbReference>
<dbReference type="PANTHER" id="PTHR33706">
    <property type="entry name" value="MORN VARIANT REPEAT PROTEIN"/>
    <property type="match status" value="1"/>
</dbReference>
<dbReference type="Gene3D" id="2.20.110.10">
    <property type="entry name" value="Histone H3 K4-specific methyltransferase SET7/9 N-terminal domain"/>
    <property type="match status" value="7"/>
</dbReference>
<dbReference type="Gene3D" id="3.90.930.1">
    <property type="match status" value="1"/>
</dbReference>
<dbReference type="InterPro" id="IPR011652">
    <property type="entry name" value="MORN_2"/>
</dbReference>
<feature type="compositionally biased region" description="Acidic residues" evidence="1">
    <location>
        <begin position="67"/>
        <end position="80"/>
    </location>
</feature>
<evidence type="ECO:0000256" key="1">
    <source>
        <dbReference type="SAM" id="MobiDB-lite"/>
    </source>
</evidence>
<evidence type="ECO:0008006" key="3">
    <source>
        <dbReference type="Google" id="ProtNLM"/>
    </source>
</evidence>
<organism evidence="2">
    <name type="scientific">marine metagenome</name>
    <dbReference type="NCBI Taxonomy" id="408172"/>
    <lineage>
        <taxon>unclassified sequences</taxon>
        <taxon>metagenomes</taxon>
        <taxon>ecological metagenomes</taxon>
    </lineage>
</organism>
<dbReference type="SUPFAM" id="SSF82185">
    <property type="entry name" value="Histone H3 K4-specific methyltransferase SET7/9 N-terminal domain"/>
    <property type="match status" value="6"/>
</dbReference>
<dbReference type="AlphaFoldDB" id="A0A381SXP9"/>
<feature type="non-terminal residue" evidence="2">
    <location>
        <position position="819"/>
    </location>
</feature>